<protein>
    <submittedName>
        <fullName evidence="2">(rape) hypothetical protein</fullName>
    </submittedName>
</protein>
<dbReference type="Proteomes" id="UP001295469">
    <property type="component" value="Chromosome C08"/>
</dbReference>
<evidence type="ECO:0000313" key="2">
    <source>
        <dbReference type="EMBL" id="CAF2114112.1"/>
    </source>
</evidence>
<feature type="transmembrane region" description="Helical" evidence="1">
    <location>
        <begin position="40"/>
        <end position="59"/>
    </location>
</feature>
<proteinExistence type="predicted"/>
<accession>A0A816V0L5</accession>
<keyword evidence="1" id="KW-0472">Membrane</keyword>
<evidence type="ECO:0000256" key="1">
    <source>
        <dbReference type="SAM" id="Phobius"/>
    </source>
</evidence>
<sequence>MALGVMSAASCWPAICNVGSVGFAALVRLDVFVPTITMCISLRIFIGVFFCNSSSLALIDGSRNHSETGVRVLIYRIEQETNKLTFIYHLNMKMCILLNLNRDRMKINGI</sequence>
<gene>
    <name evidence="2" type="ORF">DARMORV10_C08P40020.1</name>
</gene>
<reference evidence="2" key="1">
    <citation type="submission" date="2021-01" db="EMBL/GenBank/DDBJ databases">
        <authorList>
            <consortium name="Genoscope - CEA"/>
            <person name="William W."/>
        </authorList>
    </citation>
    <scope>NUCLEOTIDE SEQUENCE</scope>
</reference>
<dbReference type="AlphaFoldDB" id="A0A816V0L5"/>
<organism evidence="2">
    <name type="scientific">Brassica napus</name>
    <name type="common">Rape</name>
    <dbReference type="NCBI Taxonomy" id="3708"/>
    <lineage>
        <taxon>Eukaryota</taxon>
        <taxon>Viridiplantae</taxon>
        <taxon>Streptophyta</taxon>
        <taxon>Embryophyta</taxon>
        <taxon>Tracheophyta</taxon>
        <taxon>Spermatophyta</taxon>
        <taxon>Magnoliopsida</taxon>
        <taxon>eudicotyledons</taxon>
        <taxon>Gunneridae</taxon>
        <taxon>Pentapetalae</taxon>
        <taxon>rosids</taxon>
        <taxon>malvids</taxon>
        <taxon>Brassicales</taxon>
        <taxon>Brassicaceae</taxon>
        <taxon>Brassiceae</taxon>
        <taxon>Brassica</taxon>
    </lineage>
</organism>
<name>A0A816V0L5_BRANA</name>
<dbReference type="EMBL" id="HG994372">
    <property type="protein sequence ID" value="CAF2114112.1"/>
    <property type="molecule type" value="Genomic_DNA"/>
</dbReference>
<keyword evidence="1" id="KW-1133">Transmembrane helix</keyword>
<keyword evidence="1" id="KW-0812">Transmembrane</keyword>